<feature type="chain" id="PRO_5004210327" description="AMIN domain-containing protein" evidence="2">
    <location>
        <begin position="23"/>
        <end position="320"/>
    </location>
</feature>
<dbReference type="STRING" id="290397.Adeh_3752"/>
<dbReference type="AlphaFoldDB" id="Q2IG12"/>
<gene>
    <name evidence="3" type="ordered locus">Adeh_3752</name>
</gene>
<proteinExistence type="predicted"/>
<evidence type="ECO:0008006" key="5">
    <source>
        <dbReference type="Google" id="ProtNLM"/>
    </source>
</evidence>
<accession>Q2IG12</accession>
<feature type="region of interest" description="Disordered" evidence="1">
    <location>
        <begin position="151"/>
        <end position="202"/>
    </location>
</feature>
<name>Q2IG12_ANADE</name>
<dbReference type="Proteomes" id="UP000001935">
    <property type="component" value="Chromosome"/>
</dbReference>
<sequence>MTLPRLAAAALAAALLPCPAHAEAPAAPPAPRLDEAALVALAVALAVSPAPALDPAAGAADPAAVELGATVRLRQVTFEERPRIRVTLAGSAPARAWWKVERTNLPAQVEPGVVYRDVVLKLTLGGPADAVQALLDDAARLAPGVRIERASPEPARAAAEPAALASAAPPAVPAPPPAPAVAKDPPAPPLPAAAPPASAPSPAAELPVAALPAPALTLLAEARTSAGERVQRLLTPDGRVLERALDAHGTLVAERDVGDLAALPIRTQRRDERGQVVQVVDAGGGRALEVLRDPMGRFLSVRVLSDGAGAEPGRAVPPRG</sequence>
<dbReference type="EMBL" id="CP000251">
    <property type="protein sequence ID" value="ABC83518.1"/>
    <property type="molecule type" value="Genomic_DNA"/>
</dbReference>
<evidence type="ECO:0000256" key="1">
    <source>
        <dbReference type="SAM" id="MobiDB-lite"/>
    </source>
</evidence>
<dbReference type="OrthoDB" id="3431870at2"/>
<feature type="compositionally biased region" description="Pro residues" evidence="1">
    <location>
        <begin position="170"/>
        <end position="199"/>
    </location>
</feature>
<organism evidence="3 4">
    <name type="scientific">Anaeromyxobacter dehalogenans (strain 2CP-C)</name>
    <dbReference type="NCBI Taxonomy" id="290397"/>
    <lineage>
        <taxon>Bacteria</taxon>
        <taxon>Pseudomonadati</taxon>
        <taxon>Myxococcota</taxon>
        <taxon>Myxococcia</taxon>
        <taxon>Myxococcales</taxon>
        <taxon>Cystobacterineae</taxon>
        <taxon>Anaeromyxobacteraceae</taxon>
        <taxon>Anaeromyxobacter</taxon>
    </lineage>
</organism>
<dbReference type="RefSeq" id="WP_011422800.1">
    <property type="nucleotide sequence ID" value="NC_007760.1"/>
</dbReference>
<evidence type="ECO:0000313" key="3">
    <source>
        <dbReference type="EMBL" id="ABC83518.1"/>
    </source>
</evidence>
<dbReference type="KEGG" id="ade:Adeh_3752"/>
<feature type="compositionally biased region" description="Low complexity" evidence="1">
    <location>
        <begin position="152"/>
        <end position="169"/>
    </location>
</feature>
<evidence type="ECO:0000313" key="4">
    <source>
        <dbReference type="Proteomes" id="UP000001935"/>
    </source>
</evidence>
<evidence type="ECO:0000256" key="2">
    <source>
        <dbReference type="SAM" id="SignalP"/>
    </source>
</evidence>
<reference evidence="3" key="1">
    <citation type="submission" date="2006-01" db="EMBL/GenBank/DDBJ databases">
        <title>Complete sequence of Anaeromyxobacter dehalogenans 2CP-C.</title>
        <authorList>
            <consortium name="US DOE Joint Genome Institute"/>
            <person name="Copeland A."/>
            <person name="Lucas S."/>
            <person name="Lapidus A."/>
            <person name="Barry K."/>
            <person name="Detter J.C."/>
            <person name="Glavina T."/>
            <person name="Hammon N."/>
            <person name="Israni S."/>
            <person name="Pitluck S."/>
            <person name="Brettin T."/>
            <person name="Bruce D."/>
            <person name="Han C."/>
            <person name="Tapia R."/>
            <person name="Gilna P."/>
            <person name="Kiss H."/>
            <person name="Schmutz J."/>
            <person name="Larimer F."/>
            <person name="Land M."/>
            <person name="Kyrpides N."/>
            <person name="Anderson I."/>
            <person name="Sanford R.A."/>
            <person name="Ritalahti K.M."/>
            <person name="Thomas H.S."/>
            <person name="Kirby J.R."/>
            <person name="Zhulin I.B."/>
            <person name="Loeffler F.E."/>
            <person name="Richardson P."/>
        </authorList>
    </citation>
    <scope>NUCLEOTIDE SEQUENCE</scope>
    <source>
        <strain evidence="3">2CP-C</strain>
    </source>
</reference>
<feature type="signal peptide" evidence="2">
    <location>
        <begin position="1"/>
        <end position="22"/>
    </location>
</feature>
<dbReference type="HOGENOM" id="CLU_867769_0_0_7"/>
<keyword evidence="2" id="KW-0732">Signal</keyword>
<protein>
    <recommendedName>
        <fullName evidence="5">AMIN domain-containing protein</fullName>
    </recommendedName>
</protein>